<feature type="region of interest" description="Disordered" evidence="2">
    <location>
        <begin position="16"/>
        <end position="79"/>
    </location>
</feature>
<feature type="compositionally biased region" description="Basic and acidic residues" evidence="2">
    <location>
        <begin position="29"/>
        <end position="51"/>
    </location>
</feature>
<feature type="domain" description="DUF4349" evidence="4">
    <location>
        <begin position="79"/>
        <end position="285"/>
    </location>
</feature>
<dbReference type="EMBL" id="JBHTJA010000007">
    <property type="protein sequence ID" value="MFD0899943.1"/>
    <property type="molecule type" value="Genomic_DNA"/>
</dbReference>
<keyword evidence="3" id="KW-1133">Transmembrane helix</keyword>
<name>A0ABW3EHZ9_9ACTN</name>
<evidence type="ECO:0000256" key="3">
    <source>
        <dbReference type="SAM" id="Phobius"/>
    </source>
</evidence>
<proteinExistence type="predicted"/>
<evidence type="ECO:0000256" key="1">
    <source>
        <dbReference type="SAM" id="Coils"/>
    </source>
</evidence>
<accession>A0ABW3EHZ9</accession>
<keyword evidence="6" id="KW-1185">Reference proteome</keyword>
<keyword evidence="3" id="KW-0812">Transmembrane</keyword>
<sequence length="339" mass="34763">MVILLLAGLLAGCSAGGDGAESDAPAAARGEEARQGGAAQREEPGARKGAEDGGQGARGSDAQGSDARGSDAKPPSASRAVIYTSELTVRADDVEKAAGRAKQLTAAAGGYVGRESATSSPPRAEIVLRIPADRYPDLLARLGSELGEKLSLTQETEDVTAEVADVASRVRSAEAALASFRKLLERAESLDEIMKLEDELSERESDLEALQARHKALQESIGHATLTVTLVGKAEPVKEPEETGGFLGGLRDGWDAFSTFAGGVAVVVGWLLPFLAALAVLGVPVFLLRHRLRARFRGWTNPRGRLAPAAGGATGPGAPPPGPSGTAPPDGTGGTGPKP</sequence>
<evidence type="ECO:0000256" key="2">
    <source>
        <dbReference type="SAM" id="MobiDB-lite"/>
    </source>
</evidence>
<evidence type="ECO:0000259" key="4">
    <source>
        <dbReference type="Pfam" id="PF14257"/>
    </source>
</evidence>
<feature type="transmembrane region" description="Helical" evidence="3">
    <location>
        <begin position="260"/>
        <end position="288"/>
    </location>
</feature>
<organism evidence="5 6">
    <name type="scientific">Actinomadura sediminis</name>
    <dbReference type="NCBI Taxonomy" id="1038904"/>
    <lineage>
        <taxon>Bacteria</taxon>
        <taxon>Bacillati</taxon>
        <taxon>Actinomycetota</taxon>
        <taxon>Actinomycetes</taxon>
        <taxon>Streptosporangiales</taxon>
        <taxon>Thermomonosporaceae</taxon>
        <taxon>Actinomadura</taxon>
    </lineage>
</organism>
<gene>
    <name evidence="5" type="ORF">ACFQ11_06035</name>
</gene>
<keyword evidence="3" id="KW-0472">Membrane</keyword>
<dbReference type="InterPro" id="IPR025645">
    <property type="entry name" value="DUF4349"/>
</dbReference>
<evidence type="ECO:0000313" key="6">
    <source>
        <dbReference type="Proteomes" id="UP001596972"/>
    </source>
</evidence>
<feature type="region of interest" description="Disordered" evidence="2">
    <location>
        <begin position="303"/>
        <end position="339"/>
    </location>
</feature>
<keyword evidence="1" id="KW-0175">Coiled coil</keyword>
<dbReference type="Proteomes" id="UP001596972">
    <property type="component" value="Unassembled WGS sequence"/>
</dbReference>
<dbReference type="RefSeq" id="WP_378296852.1">
    <property type="nucleotide sequence ID" value="NZ_JBHTJA010000007.1"/>
</dbReference>
<feature type="coiled-coil region" evidence="1">
    <location>
        <begin position="170"/>
        <end position="220"/>
    </location>
</feature>
<evidence type="ECO:0000313" key="5">
    <source>
        <dbReference type="EMBL" id="MFD0899943.1"/>
    </source>
</evidence>
<reference evidence="6" key="1">
    <citation type="journal article" date="2019" name="Int. J. Syst. Evol. Microbiol.">
        <title>The Global Catalogue of Microorganisms (GCM) 10K type strain sequencing project: providing services to taxonomists for standard genome sequencing and annotation.</title>
        <authorList>
            <consortium name="The Broad Institute Genomics Platform"/>
            <consortium name="The Broad Institute Genome Sequencing Center for Infectious Disease"/>
            <person name="Wu L."/>
            <person name="Ma J."/>
        </authorList>
    </citation>
    <scope>NUCLEOTIDE SEQUENCE [LARGE SCALE GENOMIC DNA]</scope>
    <source>
        <strain evidence="6">JCM 31202</strain>
    </source>
</reference>
<dbReference type="Pfam" id="PF14257">
    <property type="entry name" value="DUF4349"/>
    <property type="match status" value="1"/>
</dbReference>
<comment type="caution">
    <text evidence="5">The sequence shown here is derived from an EMBL/GenBank/DDBJ whole genome shotgun (WGS) entry which is preliminary data.</text>
</comment>
<protein>
    <submittedName>
        <fullName evidence="5">DUF4349 domain-containing protein</fullName>
    </submittedName>
</protein>